<gene>
    <name evidence="2" type="ORF">KI688_008982</name>
</gene>
<dbReference type="Pfam" id="PF13843">
    <property type="entry name" value="DDE_Tnp_1_7"/>
    <property type="match status" value="1"/>
</dbReference>
<feature type="domain" description="PiggyBac transposable element-derived protein" evidence="1">
    <location>
        <begin position="1"/>
        <end position="133"/>
    </location>
</feature>
<dbReference type="AlphaFoldDB" id="A0A9P7XYF1"/>
<comment type="caution">
    <text evidence="2">The sequence shown here is derived from an EMBL/GenBank/DDBJ whole genome shotgun (WGS) entry which is preliminary data.</text>
</comment>
<proteinExistence type="predicted"/>
<accession>A0A9P7XYF1</accession>
<dbReference type="PANTHER" id="PTHR46599">
    <property type="entry name" value="PIGGYBAC TRANSPOSABLE ELEMENT-DERIVED PROTEIN 4"/>
    <property type="match status" value="1"/>
</dbReference>
<dbReference type="PANTHER" id="PTHR46599:SF3">
    <property type="entry name" value="PIGGYBAC TRANSPOSABLE ELEMENT-DERIVED PROTEIN 4"/>
    <property type="match status" value="1"/>
</dbReference>
<keyword evidence="3" id="KW-1185">Reference proteome</keyword>
<name>A0A9P7XYF1_9FUNG</name>
<dbReference type="Proteomes" id="UP000707451">
    <property type="component" value="Unassembled WGS sequence"/>
</dbReference>
<protein>
    <recommendedName>
        <fullName evidence="1">PiggyBac transposable element-derived protein domain-containing protein</fullName>
    </recommendedName>
</protein>
<evidence type="ECO:0000313" key="3">
    <source>
        <dbReference type="Proteomes" id="UP000707451"/>
    </source>
</evidence>
<reference evidence="2" key="1">
    <citation type="submission" date="2021-06" db="EMBL/GenBank/DDBJ databases">
        <title>Genome Sequence of Mortierella hyaline Strain SCG-10, a Cold-Adapted, Nitrate-Reducing Fungus Isolated from Soil in Minnesota, USA.</title>
        <authorList>
            <person name="Aldossari N."/>
        </authorList>
    </citation>
    <scope>NUCLEOTIDE SEQUENCE</scope>
    <source>
        <strain evidence="2">SCG-10</strain>
    </source>
</reference>
<dbReference type="InterPro" id="IPR029526">
    <property type="entry name" value="PGBD"/>
</dbReference>
<evidence type="ECO:0000259" key="1">
    <source>
        <dbReference type="Pfam" id="PF13843"/>
    </source>
</evidence>
<organism evidence="2 3">
    <name type="scientific">Linnemannia hyalina</name>
    <dbReference type="NCBI Taxonomy" id="64524"/>
    <lineage>
        <taxon>Eukaryota</taxon>
        <taxon>Fungi</taxon>
        <taxon>Fungi incertae sedis</taxon>
        <taxon>Mucoromycota</taxon>
        <taxon>Mortierellomycotina</taxon>
        <taxon>Mortierellomycetes</taxon>
        <taxon>Mortierellales</taxon>
        <taxon>Mortierellaceae</taxon>
        <taxon>Linnemannia</taxon>
    </lineage>
</organism>
<evidence type="ECO:0000313" key="2">
    <source>
        <dbReference type="EMBL" id="KAG9069660.1"/>
    </source>
</evidence>
<dbReference type="OrthoDB" id="2423798at2759"/>
<sequence>MDNYFSNVDLFKYLRSLQICACGTARVSSKNFPKAPKVDKTDDHEWNTLSGVIVDNAVLAAVWIDNAPVNLLTTFYTITGDCRVPRTRWRPRITSSNGKAIREYFQDAPSAAVVIPKIIDDYNNHMNGVDISDHCPHAAFSQVPTFP</sequence>
<dbReference type="EMBL" id="JAHRHY010000004">
    <property type="protein sequence ID" value="KAG9069660.1"/>
    <property type="molecule type" value="Genomic_DNA"/>
</dbReference>